<reference evidence="8" key="1">
    <citation type="submission" date="2025-05" db="UniProtKB">
        <authorList>
            <consortium name="Ensembl"/>
        </authorList>
    </citation>
    <scope>IDENTIFICATION</scope>
</reference>
<dbReference type="Pfam" id="PF03815">
    <property type="entry name" value="LCCL"/>
    <property type="match status" value="2"/>
</dbReference>
<keyword evidence="9" id="KW-1185">Reference proteome</keyword>
<dbReference type="FunFam" id="2.170.130.20:FF:000001">
    <property type="entry name" value="Cysteine-rich secretory protein LCCL domain-containing 1"/>
    <property type="match status" value="2"/>
</dbReference>
<evidence type="ECO:0000259" key="7">
    <source>
        <dbReference type="PROSITE" id="PS50820"/>
    </source>
</evidence>
<keyword evidence="3" id="KW-0732">Signal</keyword>
<sequence length="368" mass="40994">MKILHVRLHRGRHSVSGTMVLRRCFPPLVKTWLCIGAGRVHPSSMCRLGLMKPQTSSSRTHKTANHGVLTIVKDLFVRTTRRGNWIGLAPYKRGSRCSQCPPIYGGRCDNNLCYRGDKSIAENSDHKTPMPENSKDRDKPHKPHQTKPSKKVISTNKLVQEVTCETRLRDKCKGIKCRRYKCPANCLESNAKVFGSVFYYMFSSICRAAIHHGVVNNGGGLVDVTLQGKKPFFIRSSRHGVDSYSHLKAAKAFSTSPMSVQTIDCRTTVAQLCPFEKKITHCPRVYCQPRCSRADRAPVFGNKVYADSSSICRAALHAGVIADTKGGYVDVVPLREKKRYAGTFHNGIKSQRITNPSGGKAFRVFVVS</sequence>
<evidence type="ECO:0000256" key="1">
    <source>
        <dbReference type="ARBA" id="ARBA00004613"/>
    </source>
</evidence>
<feature type="compositionally biased region" description="Basic residues" evidence="6">
    <location>
        <begin position="140"/>
        <end position="150"/>
    </location>
</feature>
<dbReference type="InterPro" id="IPR036609">
    <property type="entry name" value="LCCL_sf"/>
</dbReference>
<evidence type="ECO:0000256" key="4">
    <source>
        <dbReference type="ARBA" id="ARBA00022737"/>
    </source>
</evidence>
<dbReference type="Gene3D" id="3.40.33.10">
    <property type="entry name" value="CAP"/>
    <property type="match status" value="1"/>
</dbReference>
<dbReference type="Ensembl" id="ENSEBUT00000004016.1">
    <property type="protein sequence ID" value="ENSEBUP00000003636.1"/>
    <property type="gene ID" value="ENSEBUG00000002621.1"/>
</dbReference>
<evidence type="ECO:0000256" key="5">
    <source>
        <dbReference type="ARBA" id="ARBA00023157"/>
    </source>
</evidence>
<dbReference type="Ensembl" id="ENSEBUT00000004032.1">
    <property type="protein sequence ID" value="ENSEBUP00000003650.1"/>
    <property type="gene ID" value="ENSEBUG00000002621.1"/>
</dbReference>
<evidence type="ECO:0000256" key="6">
    <source>
        <dbReference type="SAM" id="MobiDB-lite"/>
    </source>
</evidence>
<organism evidence="8 9">
    <name type="scientific">Eptatretus burgeri</name>
    <name type="common">Inshore hagfish</name>
    <dbReference type="NCBI Taxonomy" id="7764"/>
    <lineage>
        <taxon>Eukaryota</taxon>
        <taxon>Metazoa</taxon>
        <taxon>Chordata</taxon>
        <taxon>Craniata</taxon>
        <taxon>Vertebrata</taxon>
        <taxon>Cyclostomata</taxon>
        <taxon>Myxini</taxon>
        <taxon>Myxiniformes</taxon>
        <taxon>Myxinidae</taxon>
        <taxon>Eptatretinae</taxon>
        <taxon>Eptatretus</taxon>
    </lineage>
</organism>
<evidence type="ECO:0000313" key="9">
    <source>
        <dbReference type="Proteomes" id="UP000694388"/>
    </source>
</evidence>
<dbReference type="PROSITE" id="PS50820">
    <property type="entry name" value="LCCL"/>
    <property type="match status" value="2"/>
</dbReference>
<dbReference type="GeneTree" id="ENSGT00940000157410"/>
<feature type="domain" description="LCCL" evidence="7">
    <location>
        <begin position="158"/>
        <end position="253"/>
    </location>
</feature>
<dbReference type="AlphaFoldDB" id="A0A8C4N7X2"/>
<keyword evidence="2" id="KW-0964">Secreted</keyword>
<dbReference type="InterPro" id="IPR035940">
    <property type="entry name" value="CAP_sf"/>
</dbReference>
<feature type="domain" description="LCCL" evidence="7">
    <location>
        <begin position="259"/>
        <end position="351"/>
    </location>
</feature>
<evidence type="ECO:0000313" key="8">
    <source>
        <dbReference type="Ensembl" id="ENSEBUP00000003636.1"/>
    </source>
</evidence>
<name>A0A8C4N7X2_EPTBU</name>
<dbReference type="SUPFAM" id="SSF69848">
    <property type="entry name" value="LCCL domain"/>
    <property type="match status" value="2"/>
</dbReference>
<dbReference type="Proteomes" id="UP000694388">
    <property type="component" value="Unplaced"/>
</dbReference>
<proteinExistence type="predicted"/>
<evidence type="ECO:0000256" key="3">
    <source>
        <dbReference type="ARBA" id="ARBA00022729"/>
    </source>
</evidence>
<dbReference type="PANTHER" id="PTHR31331">
    <property type="entry name" value="LCCL DOMAIN PROTEIN (AFU_ORTHOLOGUE AFUA_5G08630)"/>
    <property type="match status" value="1"/>
</dbReference>
<protein>
    <submittedName>
        <fullName evidence="8">Cysteine-rich secretory protein LCCL domain containing 2</fullName>
    </submittedName>
</protein>
<feature type="region of interest" description="Disordered" evidence="6">
    <location>
        <begin position="120"/>
        <end position="152"/>
    </location>
</feature>
<dbReference type="OMA" id="THKTANH"/>
<dbReference type="SMART" id="SM00603">
    <property type="entry name" value="LCCL"/>
    <property type="match status" value="2"/>
</dbReference>
<dbReference type="InterPro" id="IPR051957">
    <property type="entry name" value="CRISP-LCCL_domain"/>
</dbReference>
<dbReference type="PANTHER" id="PTHR31331:SF9">
    <property type="entry name" value="CYSTEINE-RICH SECRETORY PROTEIN LCCL DOMAIN-CONTAINING 1"/>
    <property type="match status" value="1"/>
</dbReference>
<evidence type="ECO:0000256" key="2">
    <source>
        <dbReference type="ARBA" id="ARBA00022525"/>
    </source>
</evidence>
<comment type="subcellular location">
    <subcellularLocation>
        <location evidence="1">Secreted</location>
    </subcellularLocation>
</comment>
<feature type="compositionally biased region" description="Basic and acidic residues" evidence="6">
    <location>
        <begin position="120"/>
        <end position="139"/>
    </location>
</feature>
<dbReference type="Gene3D" id="2.170.130.20">
    <property type="entry name" value="LCCL-like domain"/>
    <property type="match status" value="2"/>
</dbReference>
<accession>A0A8C4N7X2</accession>
<keyword evidence="4" id="KW-0677">Repeat</keyword>
<dbReference type="InterPro" id="IPR004043">
    <property type="entry name" value="LCCL"/>
</dbReference>
<dbReference type="GO" id="GO:0005576">
    <property type="term" value="C:extracellular region"/>
    <property type="evidence" value="ECO:0007669"/>
    <property type="project" value="UniProtKB-SubCell"/>
</dbReference>
<keyword evidence="5" id="KW-1015">Disulfide bond</keyword>